<proteinExistence type="predicted"/>
<sequence>MKHKKLFPFKGGALNISLKKITYENEIIEYSQRFLVIKNSQKLEHVTDVSFINTSPFQYCEGKNLLSASNPEKLFSLSKALDICESMEACDFVSYSPKRILQNSVFYEDEGELRNTGASWTCSGDKWMYSRPRKYWEKLFSLSKALDICESMEACDFVSYSPKRILQNSVFYEDEGELRNTGASWTCSGIK</sequence>
<evidence type="ECO:0000313" key="1">
    <source>
        <dbReference type="EMBL" id="SBS85815.1"/>
    </source>
</evidence>
<reference evidence="2" key="1">
    <citation type="submission" date="2016-05" db="EMBL/GenBank/DDBJ databases">
        <authorList>
            <person name="Naeem Raeece"/>
        </authorList>
    </citation>
    <scope>NUCLEOTIDE SEQUENCE [LARGE SCALE GENOMIC DNA]</scope>
</reference>
<name>A0A1A8W1J1_PLAOA</name>
<evidence type="ECO:0000313" key="2">
    <source>
        <dbReference type="Proteomes" id="UP000078560"/>
    </source>
</evidence>
<dbReference type="AlphaFoldDB" id="A0A1A8W1J1"/>
<dbReference type="EMBL" id="FLQU01000451">
    <property type="protein sequence ID" value="SBS85815.1"/>
    <property type="molecule type" value="Genomic_DNA"/>
</dbReference>
<organism evidence="1 2">
    <name type="scientific">Plasmodium ovale curtisi</name>
    <dbReference type="NCBI Taxonomy" id="864141"/>
    <lineage>
        <taxon>Eukaryota</taxon>
        <taxon>Sar</taxon>
        <taxon>Alveolata</taxon>
        <taxon>Apicomplexa</taxon>
        <taxon>Aconoidasida</taxon>
        <taxon>Haemosporida</taxon>
        <taxon>Plasmodiidae</taxon>
        <taxon>Plasmodium</taxon>
        <taxon>Plasmodium (Plasmodium)</taxon>
    </lineage>
</organism>
<dbReference type="Proteomes" id="UP000078560">
    <property type="component" value="Unassembled WGS sequence"/>
</dbReference>
<gene>
    <name evidence="1" type="ORF">POVCU2_0033580</name>
</gene>
<accession>A0A1A8W1J1</accession>
<protein>
    <submittedName>
        <fullName evidence="1">Uncharacterized protein</fullName>
    </submittedName>
</protein>